<dbReference type="GO" id="GO:0006284">
    <property type="term" value="P:base-excision repair"/>
    <property type="evidence" value="ECO:0007669"/>
    <property type="project" value="TreeGrafter"/>
</dbReference>
<feature type="binding site" evidence="9">
    <location>
        <position position="227"/>
    </location>
    <ligand>
        <name>Mg(2+)</name>
        <dbReference type="ChEBI" id="CHEBI:18420"/>
        <label>1</label>
    </ligand>
</feature>
<protein>
    <recommendedName>
        <fullName evidence="12">DNA-(apurinic or apyrimidinic site) endonuclease</fullName>
        <ecNumber evidence="12">3.1.-.-</ecNumber>
    </recommendedName>
</protein>
<evidence type="ECO:0000256" key="8">
    <source>
        <dbReference type="PIRSR" id="PIRSR604808-1"/>
    </source>
</evidence>
<keyword evidence="4" id="KW-0378">Hydrolase</keyword>
<dbReference type="NCBIfam" id="TIGR00633">
    <property type="entry name" value="xth"/>
    <property type="match status" value="1"/>
</dbReference>
<organism evidence="15 16">
    <name type="scientific">Mycena rosella</name>
    <name type="common">Pink bonnet</name>
    <name type="synonym">Agaricus rosellus</name>
    <dbReference type="NCBI Taxonomy" id="1033263"/>
    <lineage>
        <taxon>Eukaryota</taxon>
        <taxon>Fungi</taxon>
        <taxon>Dikarya</taxon>
        <taxon>Basidiomycota</taxon>
        <taxon>Agaricomycotina</taxon>
        <taxon>Agaricomycetes</taxon>
        <taxon>Agaricomycetidae</taxon>
        <taxon>Agaricales</taxon>
        <taxon>Marasmiineae</taxon>
        <taxon>Mycenaceae</taxon>
        <taxon>Mycena</taxon>
    </lineage>
</organism>
<feature type="region of interest" description="Disordered" evidence="13">
    <location>
        <begin position="545"/>
        <end position="566"/>
    </location>
</feature>
<dbReference type="InterPro" id="IPR004808">
    <property type="entry name" value="AP_endonuc_1"/>
</dbReference>
<keyword evidence="5" id="KW-0862">Zinc</keyword>
<evidence type="ECO:0000256" key="2">
    <source>
        <dbReference type="ARBA" id="ARBA00022723"/>
    </source>
</evidence>
<dbReference type="GO" id="GO:0008311">
    <property type="term" value="F:double-stranded DNA 3'-5' DNA exonuclease activity"/>
    <property type="evidence" value="ECO:0007669"/>
    <property type="project" value="TreeGrafter"/>
</dbReference>
<dbReference type="AlphaFoldDB" id="A0AAD7FQS1"/>
<dbReference type="EC" id="3.1.-.-" evidence="12"/>
<dbReference type="Proteomes" id="UP001221757">
    <property type="component" value="Unassembled WGS sequence"/>
</dbReference>
<reference evidence="15" key="1">
    <citation type="submission" date="2023-03" db="EMBL/GenBank/DDBJ databases">
        <title>Massive genome expansion in bonnet fungi (Mycena s.s.) driven by repeated elements and novel gene families across ecological guilds.</title>
        <authorList>
            <consortium name="Lawrence Berkeley National Laboratory"/>
            <person name="Harder C.B."/>
            <person name="Miyauchi S."/>
            <person name="Viragh M."/>
            <person name="Kuo A."/>
            <person name="Thoen E."/>
            <person name="Andreopoulos B."/>
            <person name="Lu D."/>
            <person name="Skrede I."/>
            <person name="Drula E."/>
            <person name="Henrissat B."/>
            <person name="Morin E."/>
            <person name="Kohler A."/>
            <person name="Barry K."/>
            <person name="LaButti K."/>
            <person name="Morin E."/>
            <person name="Salamov A."/>
            <person name="Lipzen A."/>
            <person name="Mereny Z."/>
            <person name="Hegedus B."/>
            <person name="Baldrian P."/>
            <person name="Stursova M."/>
            <person name="Weitz H."/>
            <person name="Taylor A."/>
            <person name="Grigoriev I.V."/>
            <person name="Nagy L.G."/>
            <person name="Martin F."/>
            <person name="Kauserud H."/>
        </authorList>
    </citation>
    <scope>NUCLEOTIDE SEQUENCE</scope>
    <source>
        <strain evidence="15">CBHHK067</strain>
    </source>
</reference>
<keyword evidence="9" id="KW-0464">Manganese</keyword>
<evidence type="ECO:0000256" key="7">
    <source>
        <dbReference type="ARBA" id="ARBA00023242"/>
    </source>
</evidence>
<keyword evidence="3 11" id="KW-0863">Zinc-finger</keyword>
<sequence>MALGQRRMWRRMHRLDPSTVGAWLLLRLARMRILTWNINGIRTIPQYHPWNTMKTHDDILNLLGADVICFQEMKSSRQNLPKAVGIPPSYHSFFSFPSQKSGYSGVAVYTRAEAVVPRKAEEGLAGGLQPKPPLTAAERVSRREAYPDEVLADEAGELDFHDLDSEGRALVIDFGLFVLINVYCPNDGTETEERLQYKMDFHRMLEARVRGLIEVEKREVIVVGDLNACAAVVDHCEGHLMVARGQSEGMSGEDGFWARDARRWLRSWLIPEDGGNNNEGRLVDVVRRFWPERKGMYTCWNTKISARDSNYGTRIDYILVTPGLLPWIKAADIQPELKGSDHCPVFIDLHEQIVDAHGAVVKLRDVMGGGSDAEPPRIAAKFWDKYKQMLLDTFFGKKTDPPAKPATQRPSSGPLSGPPALSASQVSYPTTSDNGTIPISMPSASDDRRPSTSQASASSNASTSSAKRKTNTQESSSPPPKKQKKEKDAKPKKAGQTSLASFFAKPKPQASASSSKTKATTTTETAMSTEADMLDADYQLALSLSQEAEPATPRASGSTGASKNAWTRLLAPLEPPRCTVHGEPAKAFTVNKPGPNKGKSFFVCPRSVGPGYDKGKAERLREEVDPTWKCDFFRWASEVRLEQTRGAGRDGDG</sequence>
<comment type="similarity">
    <text evidence="1 12">Belongs to the DNA repair enzymes AP/ExoA family.</text>
</comment>
<dbReference type="PANTHER" id="PTHR22748:SF4">
    <property type="entry name" value="DNA-(APURINIC OR APYRIMIDINIC SITE) ENDONUCLEASE 2"/>
    <property type="match status" value="1"/>
</dbReference>
<dbReference type="Pfam" id="PF06839">
    <property type="entry name" value="Zn_ribbon_GRF"/>
    <property type="match status" value="1"/>
</dbReference>
<evidence type="ECO:0000256" key="1">
    <source>
        <dbReference type="ARBA" id="ARBA00007092"/>
    </source>
</evidence>
<evidence type="ECO:0000256" key="4">
    <source>
        <dbReference type="ARBA" id="ARBA00022801"/>
    </source>
</evidence>
<keyword evidence="2 9" id="KW-0479">Metal-binding</keyword>
<dbReference type="InterPro" id="IPR036691">
    <property type="entry name" value="Endo/exonu/phosph_ase_sf"/>
</dbReference>
<dbReference type="GO" id="GO:0003906">
    <property type="term" value="F:DNA-(apurinic or apyrimidinic site) endonuclease activity"/>
    <property type="evidence" value="ECO:0007669"/>
    <property type="project" value="TreeGrafter"/>
</dbReference>
<feature type="active site" description="Proton acceptor" evidence="8">
    <location>
        <position position="342"/>
    </location>
</feature>
<dbReference type="PROSITE" id="PS51435">
    <property type="entry name" value="AP_NUCLEASE_F1_4"/>
    <property type="match status" value="1"/>
</dbReference>
<keyword evidence="6 9" id="KW-0460">Magnesium</keyword>
<keyword evidence="7" id="KW-0539">Nucleus</keyword>
<evidence type="ECO:0000256" key="9">
    <source>
        <dbReference type="PIRSR" id="PIRSR604808-2"/>
    </source>
</evidence>
<accession>A0AAD7FQS1</accession>
<feature type="site" description="Transition state stabilizer" evidence="10">
    <location>
        <position position="227"/>
    </location>
</feature>
<feature type="binding site" evidence="9">
    <location>
        <position position="341"/>
    </location>
    <ligand>
        <name>Mg(2+)</name>
        <dbReference type="ChEBI" id="CHEBI:18420"/>
        <label>1</label>
    </ligand>
</feature>
<evidence type="ECO:0000313" key="16">
    <source>
        <dbReference type="Proteomes" id="UP001221757"/>
    </source>
</evidence>
<dbReference type="InterPro" id="IPR005135">
    <property type="entry name" value="Endo/exonuclease/phosphatase"/>
</dbReference>
<evidence type="ECO:0000256" key="12">
    <source>
        <dbReference type="RuleBase" id="RU362131"/>
    </source>
</evidence>
<feature type="binding site" evidence="9">
    <location>
        <position position="342"/>
    </location>
    <ligand>
        <name>Mg(2+)</name>
        <dbReference type="ChEBI" id="CHEBI:18420"/>
        <label>1</label>
    </ligand>
</feature>
<dbReference type="CDD" id="cd09088">
    <property type="entry name" value="Ape2-like_AP-endo"/>
    <property type="match status" value="1"/>
</dbReference>
<feature type="site" description="Important for catalytic activity" evidence="10">
    <location>
        <position position="316"/>
    </location>
</feature>
<feature type="compositionally biased region" description="Low complexity" evidence="13">
    <location>
        <begin position="451"/>
        <end position="465"/>
    </location>
</feature>
<feature type="binding site" evidence="9">
    <location>
        <position position="225"/>
    </location>
    <ligand>
        <name>Mg(2+)</name>
        <dbReference type="ChEBI" id="CHEBI:18420"/>
        <label>1</label>
    </ligand>
</feature>
<feature type="active site" description="Proton donor/acceptor" evidence="8">
    <location>
        <position position="225"/>
    </location>
</feature>
<dbReference type="Gene3D" id="3.60.10.10">
    <property type="entry name" value="Endonuclease/exonuclease/phosphatase"/>
    <property type="match status" value="1"/>
</dbReference>
<evidence type="ECO:0000256" key="6">
    <source>
        <dbReference type="ARBA" id="ARBA00022842"/>
    </source>
</evidence>
<dbReference type="InterPro" id="IPR010666">
    <property type="entry name" value="Znf_GRF"/>
</dbReference>
<dbReference type="GO" id="GO:0008081">
    <property type="term" value="F:phosphoric diester hydrolase activity"/>
    <property type="evidence" value="ECO:0007669"/>
    <property type="project" value="TreeGrafter"/>
</dbReference>
<dbReference type="SUPFAM" id="SSF56219">
    <property type="entry name" value="DNase I-like"/>
    <property type="match status" value="1"/>
</dbReference>
<keyword evidence="15" id="KW-0255">Endonuclease</keyword>
<keyword evidence="12" id="KW-0234">DNA repair</keyword>
<feature type="compositionally biased region" description="Polar residues" evidence="13">
    <location>
        <begin position="425"/>
        <end position="437"/>
    </location>
</feature>
<feature type="site" description="Interaction with DNA substrate" evidence="10">
    <location>
        <position position="342"/>
    </location>
</feature>
<dbReference type="Pfam" id="PF03372">
    <property type="entry name" value="Exo_endo_phos"/>
    <property type="match status" value="1"/>
</dbReference>
<dbReference type="PANTHER" id="PTHR22748">
    <property type="entry name" value="AP ENDONUCLEASE"/>
    <property type="match status" value="1"/>
</dbReference>
<feature type="binding site" evidence="9">
    <location>
        <position position="37"/>
    </location>
    <ligand>
        <name>Mg(2+)</name>
        <dbReference type="ChEBI" id="CHEBI:18420"/>
        <label>1</label>
    </ligand>
</feature>
<feature type="compositionally biased region" description="Polar residues" evidence="13">
    <location>
        <begin position="555"/>
        <end position="565"/>
    </location>
</feature>
<dbReference type="GO" id="GO:0008270">
    <property type="term" value="F:zinc ion binding"/>
    <property type="evidence" value="ECO:0007669"/>
    <property type="project" value="UniProtKB-KW"/>
</dbReference>
<dbReference type="GO" id="GO:0005634">
    <property type="term" value="C:nucleus"/>
    <property type="evidence" value="ECO:0007669"/>
    <property type="project" value="TreeGrafter"/>
</dbReference>
<feature type="binding site" evidence="9">
    <location>
        <position position="72"/>
    </location>
    <ligand>
        <name>Mg(2+)</name>
        <dbReference type="ChEBI" id="CHEBI:18420"/>
        <label>1</label>
    </ligand>
</feature>
<comment type="cofactor">
    <cofactor evidence="9 12">
        <name>Mg(2+)</name>
        <dbReference type="ChEBI" id="CHEBI:18420"/>
    </cofactor>
    <cofactor evidence="9 12">
        <name>Mn(2+)</name>
        <dbReference type="ChEBI" id="CHEBI:29035"/>
    </cofactor>
    <text evidence="9 12">Probably binds two magnesium or manganese ions per subunit.</text>
</comment>
<keyword evidence="15" id="KW-0540">Nuclease</keyword>
<proteinExistence type="inferred from homology"/>
<feature type="compositionally biased region" description="Low complexity" evidence="13">
    <location>
        <begin position="410"/>
        <end position="424"/>
    </location>
</feature>
<evidence type="ECO:0000256" key="11">
    <source>
        <dbReference type="PROSITE-ProRule" id="PRU01343"/>
    </source>
</evidence>
<evidence type="ECO:0000259" key="14">
    <source>
        <dbReference type="PROSITE" id="PS51999"/>
    </source>
</evidence>
<comment type="caution">
    <text evidence="15">The sequence shown here is derived from an EMBL/GenBank/DDBJ whole genome shotgun (WGS) entry which is preliminary data.</text>
</comment>
<evidence type="ECO:0000256" key="10">
    <source>
        <dbReference type="PIRSR" id="PIRSR604808-3"/>
    </source>
</evidence>
<gene>
    <name evidence="15" type="ORF">B0H17DRAFT_510836</name>
</gene>
<feature type="active site" evidence="8">
    <location>
        <position position="183"/>
    </location>
</feature>
<evidence type="ECO:0000256" key="13">
    <source>
        <dbReference type="SAM" id="MobiDB-lite"/>
    </source>
</evidence>
<evidence type="ECO:0000256" key="3">
    <source>
        <dbReference type="ARBA" id="ARBA00022771"/>
    </source>
</evidence>
<keyword evidence="16" id="KW-1185">Reference proteome</keyword>
<evidence type="ECO:0000313" key="15">
    <source>
        <dbReference type="EMBL" id="KAJ7633987.1"/>
    </source>
</evidence>
<feature type="compositionally biased region" description="Low complexity" evidence="13">
    <location>
        <begin position="510"/>
        <end position="529"/>
    </location>
</feature>
<feature type="domain" description="GRF-type" evidence="14">
    <location>
        <begin position="578"/>
        <end position="639"/>
    </location>
</feature>
<evidence type="ECO:0000256" key="5">
    <source>
        <dbReference type="ARBA" id="ARBA00022833"/>
    </source>
</evidence>
<feature type="region of interest" description="Disordered" evidence="13">
    <location>
        <begin position="395"/>
        <end position="529"/>
    </location>
</feature>
<dbReference type="PROSITE" id="PS51999">
    <property type="entry name" value="ZF_GRF"/>
    <property type="match status" value="1"/>
</dbReference>
<name>A0AAD7FQS1_MYCRO</name>
<dbReference type="EMBL" id="JARKIE010000480">
    <property type="protein sequence ID" value="KAJ7633987.1"/>
    <property type="molecule type" value="Genomic_DNA"/>
</dbReference>
<keyword evidence="12" id="KW-0227">DNA damage</keyword>